<evidence type="ECO:0000256" key="2">
    <source>
        <dbReference type="ARBA" id="ARBA00022737"/>
    </source>
</evidence>
<dbReference type="Gene3D" id="3.30.710.10">
    <property type="entry name" value="Potassium Channel Kv1.1, Chain A"/>
    <property type="match status" value="1"/>
</dbReference>
<dbReference type="SUPFAM" id="SSF54695">
    <property type="entry name" value="POZ domain"/>
    <property type="match status" value="1"/>
</dbReference>
<dbReference type="InterPro" id="IPR000210">
    <property type="entry name" value="BTB/POZ_dom"/>
</dbReference>
<keyword evidence="6" id="KW-1185">Reference proteome</keyword>
<dbReference type="Gene3D" id="1.25.40.420">
    <property type="match status" value="1"/>
</dbReference>
<keyword evidence="2" id="KW-0677">Repeat</keyword>
<dbReference type="PROSITE" id="PS50097">
    <property type="entry name" value="BTB"/>
    <property type="match status" value="1"/>
</dbReference>
<gene>
    <name evidence="5" type="ORF">FKW44_019477</name>
</gene>
<dbReference type="InterPro" id="IPR011333">
    <property type="entry name" value="SKP1/BTB/POZ_sf"/>
</dbReference>
<protein>
    <recommendedName>
        <fullName evidence="4">BTB domain-containing protein</fullName>
    </recommendedName>
</protein>
<dbReference type="AlphaFoldDB" id="A0A7T8GVW2"/>
<dbReference type="PANTHER" id="PTHR24412:SF489">
    <property type="entry name" value="RING FINGER DOMAIN AND KELCH REPEAT-CONTAINING PROTEIN DDB_G0271372"/>
    <property type="match status" value="1"/>
</dbReference>
<evidence type="ECO:0000313" key="6">
    <source>
        <dbReference type="Proteomes" id="UP000595437"/>
    </source>
</evidence>
<dbReference type="EMBL" id="CP045902">
    <property type="protein sequence ID" value="QQP38795.1"/>
    <property type="molecule type" value="Genomic_DNA"/>
</dbReference>
<dbReference type="InterPro" id="IPR011705">
    <property type="entry name" value="BACK"/>
</dbReference>
<organism evidence="5 6">
    <name type="scientific">Caligus rogercresseyi</name>
    <name type="common">Sea louse</name>
    <dbReference type="NCBI Taxonomy" id="217165"/>
    <lineage>
        <taxon>Eukaryota</taxon>
        <taxon>Metazoa</taxon>
        <taxon>Ecdysozoa</taxon>
        <taxon>Arthropoda</taxon>
        <taxon>Crustacea</taxon>
        <taxon>Multicrustacea</taxon>
        <taxon>Hexanauplia</taxon>
        <taxon>Copepoda</taxon>
        <taxon>Siphonostomatoida</taxon>
        <taxon>Caligidae</taxon>
        <taxon>Caligus</taxon>
    </lineage>
</organism>
<dbReference type="Pfam" id="PF07707">
    <property type="entry name" value="BACK"/>
    <property type="match status" value="1"/>
</dbReference>
<feature type="non-terminal residue" evidence="5">
    <location>
        <position position="306"/>
    </location>
</feature>
<keyword evidence="3" id="KW-0009">Actin-binding</keyword>
<proteinExistence type="predicted"/>
<evidence type="ECO:0000313" key="5">
    <source>
        <dbReference type="EMBL" id="QQP38795.1"/>
    </source>
</evidence>
<keyword evidence="1" id="KW-0880">Kelch repeat</keyword>
<reference evidence="6" key="1">
    <citation type="submission" date="2021-01" db="EMBL/GenBank/DDBJ databases">
        <title>Caligus Genome Assembly.</title>
        <authorList>
            <person name="Gallardo-Escarate C."/>
        </authorList>
    </citation>
    <scope>NUCLEOTIDE SEQUENCE [LARGE SCALE GENOMIC DNA]</scope>
</reference>
<dbReference type="Proteomes" id="UP000595437">
    <property type="component" value="Chromosome 13"/>
</dbReference>
<dbReference type="SMART" id="SM00225">
    <property type="entry name" value="BTB"/>
    <property type="match status" value="1"/>
</dbReference>
<dbReference type="PANTHER" id="PTHR24412">
    <property type="entry name" value="KELCH PROTEIN"/>
    <property type="match status" value="1"/>
</dbReference>
<feature type="domain" description="BTB" evidence="4">
    <location>
        <begin position="35"/>
        <end position="103"/>
    </location>
</feature>
<dbReference type="OrthoDB" id="6620694at2759"/>
<accession>A0A7T8GVW2</accession>
<evidence type="ECO:0000259" key="4">
    <source>
        <dbReference type="PROSITE" id="PS50097"/>
    </source>
</evidence>
<evidence type="ECO:0000256" key="1">
    <source>
        <dbReference type="ARBA" id="ARBA00022441"/>
    </source>
</evidence>
<name>A0A7T8GVW2_CALRO</name>
<dbReference type="CDD" id="cd14733">
    <property type="entry name" value="BACK"/>
    <property type="match status" value="1"/>
</dbReference>
<dbReference type="Pfam" id="PF00651">
    <property type="entry name" value="BTB"/>
    <property type="match status" value="1"/>
</dbReference>
<dbReference type="CDD" id="cd18186">
    <property type="entry name" value="BTB_POZ_ZBTB_KLHL-like"/>
    <property type="match status" value="1"/>
</dbReference>
<sequence length="306" mass="35242">MIEAISGEKLILRCNHASRDFLKHISDYRGQDLFTDVRLHVADFGLRAHKIILSACSPYFEKLFTGDRVENKETNVNLEVCCSVDSLKELVDYMYNGIMEVTPDNLEDVLRFSDFLLLENTRSAILKFLQQNLTNENCLRYLHLGRLYCSEELVSSALRYLKCHFHSIYEENPNFSDISLDDMMDLIRQNASSLFIKSGCEAVPFLIKAILKWNEAHELSLDDLWSSILKHLNYNEGSLVHLPSELRSRVNYSPSGQDVQTDATERLNQLLIAVAYDEKEIEYLDLDNIKDGWNVLSDIPGMRYGL</sequence>
<evidence type="ECO:0000256" key="3">
    <source>
        <dbReference type="ARBA" id="ARBA00023203"/>
    </source>
</evidence>